<dbReference type="EMBL" id="BGPR01000220">
    <property type="protein sequence ID" value="GBM05844.1"/>
    <property type="molecule type" value="Genomic_DNA"/>
</dbReference>
<accession>A0A4Y2CPK6</accession>
<keyword evidence="3" id="KW-1185">Reference proteome</keyword>
<feature type="signal peptide" evidence="1">
    <location>
        <begin position="1"/>
        <end position="16"/>
    </location>
</feature>
<reference evidence="2 3" key="1">
    <citation type="journal article" date="2019" name="Sci. Rep.">
        <title>Orb-weaving spider Araneus ventricosus genome elucidates the spidroin gene catalogue.</title>
        <authorList>
            <person name="Kono N."/>
            <person name="Nakamura H."/>
            <person name="Ohtoshi R."/>
            <person name="Moran D.A.P."/>
            <person name="Shinohara A."/>
            <person name="Yoshida Y."/>
            <person name="Fujiwara M."/>
            <person name="Mori M."/>
            <person name="Tomita M."/>
            <person name="Arakawa K."/>
        </authorList>
    </citation>
    <scope>NUCLEOTIDE SEQUENCE [LARGE SCALE GENOMIC DNA]</scope>
</reference>
<name>A0A4Y2CPK6_ARAVE</name>
<feature type="chain" id="PRO_5021326202" evidence="1">
    <location>
        <begin position="17"/>
        <end position="88"/>
    </location>
</feature>
<keyword evidence="1" id="KW-0732">Signal</keyword>
<dbReference type="Proteomes" id="UP000499080">
    <property type="component" value="Unassembled WGS sequence"/>
</dbReference>
<sequence>MQFNLLILTCCFEATAELFSVGPHNFDPWSDDTRVFTPSKPRHRTDILAPGHRDPMFIDRHNSLPKNVFVFVVGLKRGDSSKPRGPIF</sequence>
<protein>
    <submittedName>
        <fullName evidence="2">Uncharacterized protein</fullName>
    </submittedName>
</protein>
<evidence type="ECO:0000313" key="3">
    <source>
        <dbReference type="Proteomes" id="UP000499080"/>
    </source>
</evidence>
<gene>
    <name evidence="2" type="ORF">AVEN_135226_1</name>
</gene>
<proteinExistence type="predicted"/>
<evidence type="ECO:0000313" key="2">
    <source>
        <dbReference type="EMBL" id="GBM05844.1"/>
    </source>
</evidence>
<organism evidence="2 3">
    <name type="scientific">Araneus ventricosus</name>
    <name type="common">Orbweaver spider</name>
    <name type="synonym">Epeira ventricosa</name>
    <dbReference type="NCBI Taxonomy" id="182803"/>
    <lineage>
        <taxon>Eukaryota</taxon>
        <taxon>Metazoa</taxon>
        <taxon>Ecdysozoa</taxon>
        <taxon>Arthropoda</taxon>
        <taxon>Chelicerata</taxon>
        <taxon>Arachnida</taxon>
        <taxon>Araneae</taxon>
        <taxon>Araneomorphae</taxon>
        <taxon>Entelegynae</taxon>
        <taxon>Araneoidea</taxon>
        <taxon>Araneidae</taxon>
        <taxon>Araneus</taxon>
    </lineage>
</organism>
<dbReference type="AlphaFoldDB" id="A0A4Y2CPK6"/>
<comment type="caution">
    <text evidence="2">The sequence shown here is derived from an EMBL/GenBank/DDBJ whole genome shotgun (WGS) entry which is preliminary data.</text>
</comment>
<evidence type="ECO:0000256" key="1">
    <source>
        <dbReference type="SAM" id="SignalP"/>
    </source>
</evidence>